<evidence type="ECO:0000313" key="3">
    <source>
        <dbReference type="Proteomes" id="UP001564626"/>
    </source>
</evidence>
<dbReference type="NCBIfam" id="NF038151">
    <property type="entry name" value="lanthi_synth_III"/>
    <property type="match status" value="1"/>
</dbReference>
<dbReference type="InterPro" id="IPR058053">
    <property type="entry name" value="RamC_C"/>
</dbReference>
<dbReference type="Gene3D" id="1.50.10.20">
    <property type="match status" value="1"/>
</dbReference>
<dbReference type="Pfam" id="PF25816">
    <property type="entry name" value="RamC_N"/>
    <property type="match status" value="1"/>
</dbReference>
<name>A0ABV4CT62_9PSEU</name>
<dbReference type="InterPro" id="IPR007822">
    <property type="entry name" value="LANC-like"/>
</dbReference>
<dbReference type="Proteomes" id="UP001564626">
    <property type="component" value="Unassembled WGS sequence"/>
</dbReference>
<comment type="caution">
    <text evidence="2">The sequence shown here is derived from an EMBL/GenBank/DDBJ whole genome shotgun (WGS) entry which is preliminary data.</text>
</comment>
<gene>
    <name evidence="2" type="primary">lanKC</name>
    <name evidence="2" type="ORF">AB8O55_27375</name>
</gene>
<reference evidence="2 3" key="1">
    <citation type="submission" date="2024-08" db="EMBL/GenBank/DDBJ databases">
        <title>Genome mining of Saccharopolyspora cebuensis PGLac3 from Nigerian medicinal plant.</title>
        <authorList>
            <person name="Ezeobiora C.E."/>
            <person name="Igbokwe N.H."/>
            <person name="Amin D.H."/>
            <person name="Mendie U.E."/>
        </authorList>
    </citation>
    <scope>NUCLEOTIDE SEQUENCE [LARGE SCALE GENOMIC DNA]</scope>
    <source>
        <strain evidence="2 3">PGLac3</strain>
    </source>
</reference>
<dbReference type="InterPro" id="IPR057929">
    <property type="entry name" value="RamC_N"/>
</dbReference>
<protein>
    <submittedName>
        <fullName evidence="2">Class III lanthionine synthetase LanKC</fullName>
    </submittedName>
</protein>
<keyword evidence="3" id="KW-1185">Reference proteome</keyword>
<proteinExistence type="predicted"/>
<sequence length="849" mass="91716">MDQRYDAYCAADRYFYDVPRAVGPADDFSCSVPAGWSVAEWDGWRGLRPDGVVLPEQGWKIHVSTTMAEARRAVEVVARYCLRHRLAFKHLRGPSVLLVRNSKTAPREASGKLLTLYPTGTEQLEHALEHLSADLRGVRGPYVLSDLRYGDGPLYVRYGGFAVRWVERDGTPVPAIRRPDGVLVPDERAPGFHLPDWVELPACLEPSARARDADAPFPCTVERPLHFSNGGGVYLAARKRDGLEVVLKEARPHAGLDRDGTDAVTRLDREHRALTALAGVPGVPRVHDRFSVWEHHYLAMQRMPGSKLGPWLARHFPGTRADSTAAALTAYRDRALRILEQVERLLAEVHRRGLVFGDLHPPNVLVDEDDTVSLVDFELAFPIGEPVRPALGAPGFRAPPGRTGVEIDEHALATLKLWLFAPLAPLHELDPAVARDHAWRVTRRFALPDDYGAGVLRTLRRPTSPPAPTVFDRRDWRAAQDSTAAALLASATPHRADRLFPGDIEQFATGGATFAHGAAGVLHALLATGRDPRPEHERWLLDTARRTPPSRPGLHDGAHGIAYVLAELGHAQPALDLVEQHTPPAVTDHGLARGLSGVGVNLLHFGRTHHEDGLLDHAAALAERLADVLPTAAPPGGAARAGLAHGWSGPAMLFTRLHAHTGDRAWLDLAERALDRDLAECGTTPDGTIQVRDGTRTLPYLAVGSAGIALAITELASHRPDAAPVAQLPGLVRACRSAFTIQPGLGLGRAGLVLTLAAVRAVRPDLVDEDAIDTHLAELAWHAVPHGPGLAFPGAELRRLSMDLDTGAAGVLLALQAGLAHHPRLLPYPPAPTDLVAAAPLSPAHDRGR</sequence>
<dbReference type="Pfam" id="PF00069">
    <property type="entry name" value="Pkinase"/>
    <property type="match status" value="1"/>
</dbReference>
<dbReference type="Gene3D" id="1.10.510.10">
    <property type="entry name" value="Transferase(Phosphotransferase) domain 1"/>
    <property type="match status" value="1"/>
</dbReference>
<dbReference type="RefSeq" id="WP_369775636.1">
    <property type="nucleotide sequence ID" value="NZ_JBGEHV010000079.1"/>
</dbReference>
<dbReference type="PROSITE" id="PS50011">
    <property type="entry name" value="PROTEIN_KINASE_DOM"/>
    <property type="match status" value="1"/>
</dbReference>
<dbReference type="SUPFAM" id="SSF56112">
    <property type="entry name" value="Protein kinase-like (PK-like)"/>
    <property type="match status" value="1"/>
</dbReference>
<feature type="domain" description="Protein kinase" evidence="1">
    <location>
        <begin position="219"/>
        <end position="564"/>
    </location>
</feature>
<dbReference type="SUPFAM" id="SSF158745">
    <property type="entry name" value="LanC-like"/>
    <property type="match status" value="1"/>
</dbReference>
<dbReference type="InterPro" id="IPR000719">
    <property type="entry name" value="Prot_kinase_dom"/>
</dbReference>
<dbReference type="EMBL" id="JBGEHV010000079">
    <property type="protein sequence ID" value="MEY8043147.1"/>
    <property type="molecule type" value="Genomic_DNA"/>
</dbReference>
<dbReference type="SMART" id="SM01260">
    <property type="entry name" value="LANC_like"/>
    <property type="match status" value="1"/>
</dbReference>
<dbReference type="CDD" id="cd04791">
    <property type="entry name" value="LanC_SerThrkinase"/>
    <property type="match status" value="1"/>
</dbReference>
<evidence type="ECO:0000259" key="1">
    <source>
        <dbReference type="PROSITE" id="PS50011"/>
    </source>
</evidence>
<organism evidence="2 3">
    <name type="scientific">Saccharopolyspora cebuensis</name>
    <dbReference type="NCBI Taxonomy" id="418759"/>
    <lineage>
        <taxon>Bacteria</taxon>
        <taxon>Bacillati</taxon>
        <taxon>Actinomycetota</taxon>
        <taxon>Actinomycetes</taxon>
        <taxon>Pseudonocardiales</taxon>
        <taxon>Pseudonocardiaceae</taxon>
        <taxon>Saccharopolyspora</taxon>
    </lineage>
</organism>
<accession>A0ABV4CT62</accession>
<dbReference type="SMART" id="SM00220">
    <property type="entry name" value="S_TKc"/>
    <property type="match status" value="1"/>
</dbReference>
<evidence type="ECO:0000313" key="2">
    <source>
        <dbReference type="EMBL" id="MEY8043147.1"/>
    </source>
</evidence>
<dbReference type="InterPro" id="IPR053524">
    <property type="entry name" value="Aerial_hyphae_peptide-synth"/>
</dbReference>
<dbReference type="InterPro" id="IPR011009">
    <property type="entry name" value="Kinase-like_dom_sf"/>
</dbReference>